<dbReference type="InterPro" id="IPR020095">
    <property type="entry name" value="PsdUridine_synth_TruA_C"/>
</dbReference>
<keyword evidence="10" id="KW-1185">Reference proteome</keyword>
<gene>
    <name evidence="4 9" type="primary">truA</name>
    <name evidence="9" type="ORF">GQS65_04155</name>
</gene>
<comment type="function">
    <text evidence="4">Formation of pseudouridine at positions 38, 39 and 40 in the anticodon stem and loop of transfer RNAs.</text>
</comment>
<feature type="active site" description="Nucleophile" evidence="4 5">
    <location>
        <position position="57"/>
    </location>
</feature>
<name>A0A6B0GFU2_9EURY</name>
<evidence type="ECO:0000256" key="5">
    <source>
        <dbReference type="PIRSR" id="PIRSR001430-1"/>
    </source>
</evidence>
<evidence type="ECO:0000256" key="1">
    <source>
        <dbReference type="ARBA" id="ARBA00009375"/>
    </source>
</evidence>
<evidence type="ECO:0000256" key="4">
    <source>
        <dbReference type="HAMAP-Rule" id="MF_00171"/>
    </source>
</evidence>
<dbReference type="GO" id="GO:0003723">
    <property type="term" value="F:RNA binding"/>
    <property type="evidence" value="ECO:0007669"/>
    <property type="project" value="InterPro"/>
</dbReference>
<dbReference type="AlphaFoldDB" id="A0A6B0GFU2"/>
<dbReference type="InterPro" id="IPR001406">
    <property type="entry name" value="PsdUridine_synth_TruA"/>
</dbReference>
<evidence type="ECO:0000313" key="10">
    <source>
        <dbReference type="Proteomes" id="UP000451471"/>
    </source>
</evidence>
<dbReference type="PANTHER" id="PTHR11142">
    <property type="entry name" value="PSEUDOURIDYLATE SYNTHASE"/>
    <property type="match status" value="1"/>
</dbReference>
<evidence type="ECO:0000313" key="9">
    <source>
        <dbReference type="EMBL" id="MWG33692.1"/>
    </source>
</evidence>
<dbReference type="InterPro" id="IPR020097">
    <property type="entry name" value="PsdUridine_synth_TruA_a/b_dom"/>
</dbReference>
<dbReference type="EC" id="5.4.99.12" evidence="4"/>
<comment type="caution">
    <text evidence="4">Lacks conserved residue(s) required for the propagation of feature annotation.</text>
</comment>
<dbReference type="SUPFAM" id="SSF55120">
    <property type="entry name" value="Pseudouridine synthase"/>
    <property type="match status" value="1"/>
</dbReference>
<feature type="domain" description="Pseudouridine synthase I TruA alpha/beta" evidence="8">
    <location>
        <begin position="129"/>
        <end position="228"/>
    </location>
</feature>
<dbReference type="InterPro" id="IPR020094">
    <property type="entry name" value="TruA/RsuA/RluB/E/F_N"/>
</dbReference>
<dbReference type="InterPro" id="IPR020103">
    <property type="entry name" value="PsdUridine_synth_cat_dom_sf"/>
</dbReference>
<accession>A0A6B0GFU2</accession>
<dbReference type="RefSeq" id="WP_158203417.1">
    <property type="nucleotide sequence ID" value="NZ_WSZK01000009.1"/>
</dbReference>
<reference evidence="9 10" key="1">
    <citation type="submission" date="2019-12" db="EMBL/GenBank/DDBJ databases">
        <title>Halocatena pleomorpha gen. nov. sp. nov., an extremely halophilic archaeon of family Halobacteriaceae isolated from saltpan soil.</title>
        <authorList>
            <person name="Pal Y."/>
            <person name="Verma A."/>
            <person name="Krishnamurthi S."/>
            <person name="Kumar P."/>
        </authorList>
    </citation>
    <scope>NUCLEOTIDE SEQUENCE [LARGE SCALE GENOMIC DNA]</scope>
    <source>
        <strain evidence="9 10">JCM 16495</strain>
    </source>
</reference>
<dbReference type="OrthoDB" id="25720at2157"/>
<evidence type="ECO:0000259" key="8">
    <source>
        <dbReference type="Pfam" id="PF01416"/>
    </source>
</evidence>
<dbReference type="Pfam" id="PF01416">
    <property type="entry name" value="PseudoU_synth_1"/>
    <property type="match status" value="1"/>
</dbReference>
<dbReference type="Gene3D" id="3.30.70.580">
    <property type="entry name" value="Pseudouridine synthase I, catalytic domain, N-terminal subdomain"/>
    <property type="match status" value="1"/>
</dbReference>
<protein>
    <recommendedName>
        <fullName evidence="4">tRNA pseudouridine synthase A</fullName>
        <ecNumber evidence="4">5.4.99.12</ecNumber>
    </recommendedName>
    <alternativeName>
        <fullName evidence="4">tRNA pseudouridine(38-40) synthase</fullName>
    </alternativeName>
    <alternativeName>
        <fullName evidence="4">tRNA pseudouridylate synthase I</fullName>
    </alternativeName>
    <alternativeName>
        <fullName evidence="4">tRNA-uridine isomerase I</fullName>
    </alternativeName>
</protein>
<dbReference type="Gene3D" id="3.30.70.660">
    <property type="entry name" value="Pseudouridine synthase I, catalytic domain, C-terminal subdomain"/>
    <property type="match status" value="1"/>
</dbReference>
<keyword evidence="3 4" id="KW-0413">Isomerase</keyword>
<dbReference type="PANTHER" id="PTHR11142:SF0">
    <property type="entry name" value="TRNA PSEUDOURIDINE SYNTHASE-LIKE 1"/>
    <property type="match status" value="1"/>
</dbReference>
<dbReference type="EMBL" id="WSZK01000009">
    <property type="protein sequence ID" value="MWG33692.1"/>
    <property type="molecule type" value="Genomic_DNA"/>
</dbReference>
<dbReference type="GO" id="GO:0031119">
    <property type="term" value="P:tRNA pseudouridine synthesis"/>
    <property type="evidence" value="ECO:0007669"/>
    <property type="project" value="UniProtKB-UniRule"/>
</dbReference>
<dbReference type="PIRSF" id="PIRSF001430">
    <property type="entry name" value="tRNA_psdUrid_synth"/>
    <property type="match status" value="1"/>
</dbReference>
<evidence type="ECO:0000256" key="7">
    <source>
        <dbReference type="RuleBase" id="RU003792"/>
    </source>
</evidence>
<evidence type="ECO:0000256" key="3">
    <source>
        <dbReference type="ARBA" id="ARBA00023235"/>
    </source>
</evidence>
<comment type="similarity">
    <text evidence="1 4 7">Belongs to the tRNA pseudouridine synthase TruA family.</text>
</comment>
<keyword evidence="2 4" id="KW-0819">tRNA processing</keyword>
<organism evidence="9 10">
    <name type="scientific">Halomarina oriensis</name>
    <dbReference type="NCBI Taxonomy" id="671145"/>
    <lineage>
        <taxon>Archaea</taxon>
        <taxon>Methanobacteriati</taxon>
        <taxon>Methanobacteriota</taxon>
        <taxon>Stenosarchaea group</taxon>
        <taxon>Halobacteria</taxon>
        <taxon>Halobacteriales</taxon>
        <taxon>Natronomonadaceae</taxon>
        <taxon>Halomarina</taxon>
    </lineage>
</organism>
<evidence type="ECO:0000256" key="2">
    <source>
        <dbReference type="ARBA" id="ARBA00022694"/>
    </source>
</evidence>
<dbReference type="GO" id="GO:0160147">
    <property type="term" value="F:tRNA pseudouridine(38-40) synthase activity"/>
    <property type="evidence" value="ECO:0007669"/>
    <property type="project" value="UniProtKB-EC"/>
</dbReference>
<sequence length="270" mass="29208">MKRAFRVAYDGTAFRGFQRQPDARTVERTLFDALARLGVYDGERFRPPGYAAAGRTDAGVSALAQTVAFDCPAWCTPRAVNSELPADVRAWASAEVPEAFHATHDATEREYTYHLHAPDADAERAREALDRLAGSHDFHNLTPDDAGTERTLDAALSADGPFLVVVVRADGFPRSFVRRLATLVGAVGTGVRAPPFVDRVLSDERLGGGDAVGAAPPEPLVLTDVTYPDLAFERDEDAAESAHEVFETRRVDHETSARVAARLRDGVGPP</sequence>
<comment type="catalytic activity">
    <reaction evidence="4 7">
        <text>uridine(38/39/40) in tRNA = pseudouridine(38/39/40) in tRNA</text>
        <dbReference type="Rhea" id="RHEA:22376"/>
        <dbReference type="Rhea" id="RHEA-COMP:10085"/>
        <dbReference type="Rhea" id="RHEA-COMP:10087"/>
        <dbReference type="ChEBI" id="CHEBI:65314"/>
        <dbReference type="ChEBI" id="CHEBI:65315"/>
        <dbReference type="EC" id="5.4.99.12"/>
    </reaction>
</comment>
<proteinExistence type="inferred from homology"/>
<evidence type="ECO:0000256" key="6">
    <source>
        <dbReference type="PIRSR" id="PIRSR001430-2"/>
    </source>
</evidence>
<feature type="binding site" evidence="4 6">
    <location>
        <position position="111"/>
    </location>
    <ligand>
        <name>substrate</name>
    </ligand>
</feature>
<dbReference type="NCBIfam" id="NF000622">
    <property type="entry name" value="PRK00021.3-3"/>
    <property type="match status" value="1"/>
</dbReference>
<dbReference type="HAMAP" id="MF_00171">
    <property type="entry name" value="TruA"/>
    <property type="match status" value="1"/>
</dbReference>
<dbReference type="Proteomes" id="UP000451471">
    <property type="component" value="Unassembled WGS sequence"/>
</dbReference>
<comment type="caution">
    <text evidence="9">The sequence shown here is derived from an EMBL/GenBank/DDBJ whole genome shotgun (WGS) entry which is preliminary data.</text>
</comment>